<accession>A2YUK8</accession>
<dbReference type="Gramene" id="BGIOSGA028556-TA">
    <property type="protein sequence ID" value="BGIOSGA028556-PA"/>
    <property type="gene ID" value="BGIOSGA028556"/>
</dbReference>
<dbReference type="EMBL" id="CM000133">
    <property type="protein sequence ID" value="EAZ06769.1"/>
    <property type="molecule type" value="Genomic_DNA"/>
</dbReference>
<dbReference type="Proteomes" id="UP000007015">
    <property type="component" value="Chromosome 8"/>
</dbReference>
<dbReference type="AlphaFoldDB" id="A2YUK8"/>
<organism evidence="2 3">
    <name type="scientific">Oryza sativa subsp. indica</name>
    <name type="common">Rice</name>
    <dbReference type="NCBI Taxonomy" id="39946"/>
    <lineage>
        <taxon>Eukaryota</taxon>
        <taxon>Viridiplantae</taxon>
        <taxon>Streptophyta</taxon>
        <taxon>Embryophyta</taxon>
        <taxon>Tracheophyta</taxon>
        <taxon>Spermatophyta</taxon>
        <taxon>Magnoliopsida</taxon>
        <taxon>Liliopsida</taxon>
        <taxon>Poales</taxon>
        <taxon>Poaceae</taxon>
        <taxon>BOP clade</taxon>
        <taxon>Oryzoideae</taxon>
        <taxon>Oryzeae</taxon>
        <taxon>Oryzinae</taxon>
        <taxon>Oryza</taxon>
        <taxon>Oryza sativa</taxon>
    </lineage>
</organism>
<dbReference type="OMA" id="GRCHIND"/>
<feature type="region of interest" description="Disordered" evidence="1">
    <location>
        <begin position="45"/>
        <end position="120"/>
    </location>
</feature>
<reference evidence="2 3" key="1">
    <citation type="journal article" date="2005" name="PLoS Biol.">
        <title>The genomes of Oryza sativa: a history of duplications.</title>
        <authorList>
            <person name="Yu J."/>
            <person name="Wang J."/>
            <person name="Lin W."/>
            <person name="Li S."/>
            <person name="Li H."/>
            <person name="Zhou J."/>
            <person name="Ni P."/>
            <person name="Dong W."/>
            <person name="Hu S."/>
            <person name="Zeng C."/>
            <person name="Zhang J."/>
            <person name="Zhang Y."/>
            <person name="Li R."/>
            <person name="Xu Z."/>
            <person name="Li S."/>
            <person name="Li X."/>
            <person name="Zheng H."/>
            <person name="Cong L."/>
            <person name="Lin L."/>
            <person name="Yin J."/>
            <person name="Geng J."/>
            <person name="Li G."/>
            <person name="Shi J."/>
            <person name="Liu J."/>
            <person name="Lv H."/>
            <person name="Li J."/>
            <person name="Wang J."/>
            <person name="Deng Y."/>
            <person name="Ran L."/>
            <person name="Shi X."/>
            <person name="Wang X."/>
            <person name="Wu Q."/>
            <person name="Li C."/>
            <person name="Ren X."/>
            <person name="Wang J."/>
            <person name="Wang X."/>
            <person name="Li D."/>
            <person name="Liu D."/>
            <person name="Zhang X."/>
            <person name="Ji Z."/>
            <person name="Zhao W."/>
            <person name="Sun Y."/>
            <person name="Zhang Z."/>
            <person name="Bao J."/>
            <person name="Han Y."/>
            <person name="Dong L."/>
            <person name="Ji J."/>
            <person name="Chen P."/>
            <person name="Wu S."/>
            <person name="Liu J."/>
            <person name="Xiao Y."/>
            <person name="Bu D."/>
            <person name="Tan J."/>
            <person name="Yang L."/>
            <person name="Ye C."/>
            <person name="Zhang J."/>
            <person name="Xu J."/>
            <person name="Zhou Y."/>
            <person name="Yu Y."/>
            <person name="Zhang B."/>
            <person name="Zhuang S."/>
            <person name="Wei H."/>
            <person name="Liu B."/>
            <person name="Lei M."/>
            <person name="Yu H."/>
            <person name="Li Y."/>
            <person name="Xu H."/>
            <person name="Wei S."/>
            <person name="He X."/>
            <person name="Fang L."/>
            <person name="Zhang Z."/>
            <person name="Zhang Y."/>
            <person name="Huang X."/>
            <person name="Su Z."/>
            <person name="Tong W."/>
            <person name="Li J."/>
            <person name="Tong Z."/>
            <person name="Li S."/>
            <person name="Ye J."/>
            <person name="Wang L."/>
            <person name="Fang L."/>
            <person name="Lei T."/>
            <person name="Chen C."/>
            <person name="Chen H."/>
            <person name="Xu Z."/>
            <person name="Li H."/>
            <person name="Huang H."/>
            <person name="Zhang F."/>
            <person name="Xu H."/>
            <person name="Li N."/>
            <person name="Zhao C."/>
            <person name="Li S."/>
            <person name="Dong L."/>
            <person name="Huang Y."/>
            <person name="Li L."/>
            <person name="Xi Y."/>
            <person name="Qi Q."/>
            <person name="Li W."/>
            <person name="Zhang B."/>
            <person name="Hu W."/>
            <person name="Zhang Y."/>
            <person name="Tian X."/>
            <person name="Jiao Y."/>
            <person name="Liang X."/>
            <person name="Jin J."/>
            <person name="Gao L."/>
            <person name="Zheng W."/>
            <person name="Hao B."/>
            <person name="Liu S."/>
            <person name="Wang W."/>
            <person name="Yuan L."/>
            <person name="Cao M."/>
            <person name="McDermott J."/>
            <person name="Samudrala R."/>
            <person name="Wang J."/>
            <person name="Wong G.K."/>
            <person name="Yang H."/>
        </authorList>
    </citation>
    <scope>NUCLEOTIDE SEQUENCE [LARGE SCALE GENOMIC DNA]</scope>
    <source>
        <strain evidence="3">cv. 93-11</strain>
    </source>
</reference>
<sequence>MARSSLSVHGGNHGDEEPPVTRAELRHMENSLLEAMERMFNERLPAVGGRGPRRQHKDNHYEEFDDENSGFGDRFHGRFGDDHGGHGGGRRADFNDQRGGARRVHFDDHRGGGRGHDRHVHFDDEDAVHNDYDENPFAHYGRFGQPHEHRRTAGHDGNIIIVIAIKMIQMALLV</sequence>
<feature type="compositionally biased region" description="Basic and acidic residues" evidence="1">
    <location>
        <begin position="104"/>
        <end position="115"/>
    </location>
</feature>
<name>A2YUK8_ORYSI</name>
<evidence type="ECO:0000313" key="2">
    <source>
        <dbReference type="EMBL" id="EAZ06769.1"/>
    </source>
</evidence>
<feature type="region of interest" description="Disordered" evidence="1">
    <location>
        <begin position="1"/>
        <end position="22"/>
    </location>
</feature>
<evidence type="ECO:0000256" key="1">
    <source>
        <dbReference type="SAM" id="MobiDB-lite"/>
    </source>
</evidence>
<keyword evidence="3" id="KW-1185">Reference proteome</keyword>
<feature type="compositionally biased region" description="Basic and acidic residues" evidence="1">
    <location>
        <begin position="73"/>
        <end position="96"/>
    </location>
</feature>
<gene>
    <name evidence="2" type="ORF">OsI_29011</name>
</gene>
<proteinExistence type="predicted"/>
<evidence type="ECO:0000313" key="3">
    <source>
        <dbReference type="Proteomes" id="UP000007015"/>
    </source>
</evidence>
<dbReference type="HOGENOM" id="CLU_1542606_0_0_1"/>
<protein>
    <submittedName>
        <fullName evidence="2">Uncharacterized protein</fullName>
    </submittedName>
</protein>